<keyword evidence="5" id="KW-0326">Glycosidase</keyword>
<keyword evidence="5" id="KW-0378">Hydrolase</keyword>
<dbReference type="InterPro" id="IPR017853">
    <property type="entry name" value="GH"/>
</dbReference>
<dbReference type="Pfam" id="PF14509">
    <property type="entry name" value="GH97_C"/>
    <property type="match status" value="1"/>
</dbReference>
<dbReference type="InterPro" id="IPR014718">
    <property type="entry name" value="GH-type_carb-bd"/>
</dbReference>
<dbReference type="SUPFAM" id="SSF51445">
    <property type="entry name" value="(Trans)glycosidases"/>
    <property type="match status" value="1"/>
</dbReference>
<name>A0A6J4KYM2_9BACT</name>
<dbReference type="InterPro" id="IPR019563">
    <property type="entry name" value="GH97_catalytic"/>
</dbReference>
<gene>
    <name evidence="5" type="ORF">AVDCRST_MAG89-1498</name>
</gene>
<feature type="domain" description="Glycosyl-hydrolase 97 catalytic" evidence="2">
    <location>
        <begin position="298"/>
        <end position="476"/>
    </location>
</feature>
<evidence type="ECO:0000259" key="3">
    <source>
        <dbReference type="Pfam" id="PF14508"/>
    </source>
</evidence>
<dbReference type="GO" id="GO:0004558">
    <property type="term" value="F:alpha-1,4-glucosidase activity"/>
    <property type="evidence" value="ECO:0007669"/>
    <property type="project" value="UniProtKB-EC"/>
</dbReference>
<dbReference type="EC" id="3.2.1.20" evidence="5"/>
<dbReference type="EMBL" id="CADCTV010000328">
    <property type="protein sequence ID" value="CAA9317842.1"/>
    <property type="molecule type" value="Genomic_DNA"/>
</dbReference>
<dbReference type="InterPro" id="IPR013785">
    <property type="entry name" value="Aldolase_TIM"/>
</dbReference>
<dbReference type="Pfam" id="PF10566">
    <property type="entry name" value="Glyco_hydro_97"/>
    <property type="match status" value="1"/>
</dbReference>
<dbReference type="InterPro" id="IPR052720">
    <property type="entry name" value="Glycosyl_hydrolase_97"/>
</dbReference>
<dbReference type="AlphaFoldDB" id="A0A6J4KYM2"/>
<evidence type="ECO:0000259" key="4">
    <source>
        <dbReference type="Pfam" id="PF14509"/>
    </source>
</evidence>
<dbReference type="GO" id="GO:0030246">
    <property type="term" value="F:carbohydrate binding"/>
    <property type="evidence" value="ECO:0007669"/>
    <property type="project" value="InterPro"/>
</dbReference>
<protein>
    <submittedName>
        <fullName evidence="5">GH97</fullName>
        <ecNumber evidence="5">3.2.1.20</ecNumber>
    </submittedName>
</protein>
<proteinExistence type="predicted"/>
<evidence type="ECO:0000256" key="1">
    <source>
        <dbReference type="SAM" id="SignalP"/>
    </source>
</evidence>
<dbReference type="PANTHER" id="PTHR35803">
    <property type="entry name" value="GLUCAN 1,4-ALPHA-GLUCOSIDASE SUSB-RELATED"/>
    <property type="match status" value="1"/>
</dbReference>
<feature type="signal peptide" evidence="1">
    <location>
        <begin position="1"/>
        <end position="25"/>
    </location>
</feature>
<feature type="chain" id="PRO_5026901037" evidence="1">
    <location>
        <begin position="26"/>
        <end position="681"/>
    </location>
</feature>
<dbReference type="Gene3D" id="3.20.20.70">
    <property type="entry name" value="Aldolase class I"/>
    <property type="match status" value="1"/>
</dbReference>
<dbReference type="InterPro" id="IPR029483">
    <property type="entry name" value="GH97_C"/>
</dbReference>
<feature type="domain" description="Glycosyl-hydrolase 97 C-terminal oligomerisation" evidence="4">
    <location>
        <begin position="577"/>
        <end position="677"/>
    </location>
</feature>
<keyword evidence="1" id="KW-0732">Signal</keyword>
<dbReference type="InterPro" id="IPR029486">
    <property type="entry name" value="GH97_N"/>
</dbReference>
<dbReference type="PANTHER" id="PTHR35803:SF1">
    <property type="entry name" value="GLUCAN 1,4-ALPHA-GLUCOSIDASE SUSB"/>
    <property type="match status" value="1"/>
</dbReference>
<organism evidence="5">
    <name type="scientific">uncultured Gemmatimonadota bacterium</name>
    <dbReference type="NCBI Taxonomy" id="203437"/>
    <lineage>
        <taxon>Bacteria</taxon>
        <taxon>Pseudomonadati</taxon>
        <taxon>Gemmatimonadota</taxon>
        <taxon>environmental samples</taxon>
    </lineage>
</organism>
<accession>A0A6J4KYM2</accession>
<evidence type="ECO:0000313" key="5">
    <source>
        <dbReference type="EMBL" id="CAA9317842.1"/>
    </source>
</evidence>
<sequence length="681" mass="76189">MHARMWPLLAAAALGLALFAAPAGAQDSLRVASPDGRNTVTVHVREGGLYYAVSRNGQPVLLPSRLGFAFRGGDSLRSALRITGSSRNAVDQTWTQPWGEVARVRDHHHELRVRIAEDRAPNRRFAVVFRAFDDGVGFRYELADSAGFRDFAMMEELTEFALADNARAWWIPSNRPEPDRQEILYSSSPVSRLDSVHTPLTLQMTNGVQVVIHEANLVDYAGMYLARTANRTLQSTLARWADGVAVRGRAPFVTPWRTIQLADRPEDLHPSVLTLKLNPPSRIADTRWITPMKYNGVWWGMHINTETWGQGPKHGATTANVKRYMDFAAANGLGGTLVEGWNTGWDQDWFNTMKADFSFTRSYPDFDLAEVAAYARQRGLTLIGHHETATMIDPYERQLDSAMALYNRVGVRAVKTGYVGDRTEHGHAHQSQFMVRHHRRVIETAARNGIMVNVHEPIKDTGERRTWPNMLSREGARGMEYNAWGGEGGNPPEHETILFFTRMISGPMDFTPGIFDILIQRPTGTPRQPWEARPRTTLAKQLALYVVLYSPLQMAADLPENYAGQPAFQFIRDVAVDWDTTVVIDGEIGDYVIVARKQRGADDWFLGAISDEQGRTFEVPVSFLPAGRNFVAEIYADGPGADWRDNPLPITISRQEVTSGTTLRIEMAPGGGQAIRFRPAR</sequence>
<dbReference type="Gene3D" id="2.70.98.10">
    <property type="match status" value="1"/>
</dbReference>
<feature type="domain" description="Glycosyl-hydrolase 97 N-terminal" evidence="3">
    <location>
        <begin position="31"/>
        <end position="280"/>
    </location>
</feature>
<dbReference type="Pfam" id="PF14508">
    <property type="entry name" value="GH97_N"/>
    <property type="match status" value="1"/>
</dbReference>
<evidence type="ECO:0000259" key="2">
    <source>
        <dbReference type="Pfam" id="PF10566"/>
    </source>
</evidence>
<reference evidence="5" key="1">
    <citation type="submission" date="2020-02" db="EMBL/GenBank/DDBJ databases">
        <authorList>
            <person name="Meier V. D."/>
        </authorList>
    </citation>
    <scope>NUCLEOTIDE SEQUENCE</scope>
    <source>
        <strain evidence="5">AVDCRST_MAG89</strain>
    </source>
</reference>